<dbReference type="Pfam" id="PF00212">
    <property type="entry name" value="ANP"/>
    <property type="match status" value="1"/>
</dbReference>
<evidence type="ECO:0000256" key="2">
    <source>
        <dbReference type="ARBA" id="ARBA00009041"/>
    </source>
</evidence>
<dbReference type="GO" id="GO:0007168">
    <property type="term" value="P:receptor guanylyl cyclase signaling pathway"/>
    <property type="evidence" value="ECO:0007669"/>
    <property type="project" value="TreeGrafter"/>
</dbReference>
<keyword evidence="3" id="KW-0964">Secreted</keyword>
<dbReference type="GO" id="GO:0097746">
    <property type="term" value="P:blood vessel diameter maintenance"/>
    <property type="evidence" value="ECO:0007669"/>
    <property type="project" value="UniProtKB-KW"/>
</dbReference>
<dbReference type="Ensembl" id="ENSOMYT00000132419.1">
    <property type="protein sequence ID" value="ENSOMYP00000137000.1"/>
    <property type="gene ID" value="ENSOMYG00000073821.1"/>
</dbReference>
<proteinExistence type="inferred from homology"/>
<dbReference type="InterPro" id="IPR000663">
    <property type="entry name" value="Natr_peptide"/>
</dbReference>
<evidence type="ECO:0000313" key="9">
    <source>
        <dbReference type="Ensembl" id="ENSOMYP00000137000.1"/>
    </source>
</evidence>
<dbReference type="Proteomes" id="UP000694395">
    <property type="component" value="Chromosome 21"/>
</dbReference>
<reference evidence="9" key="1">
    <citation type="submission" date="2020-07" db="EMBL/GenBank/DDBJ databases">
        <title>A long reads based de novo assembly of the rainbow trout Arlee double haploid line genome.</title>
        <authorList>
            <person name="Gao G."/>
            <person name="Palti Y."/>
        </authorList>
    </citation>
    <scope>NUCLEOTIDE SEQUENCE [LARGE SCALE GENOMIC DNA]</scope>
</reference>
<reference evidence="9" key="2">
    <citation type="submission" date="2025-08" db="UniProtKB">
        <authorList>
            <consortium name="Ensembl"/>
        </authorList>
    </citation>
    <scope>IDENTIFICATION</scope>
</reference>
<feature type="region of interest" description="Disordered" evidence="8">
    <location>
        <begin position="100"/>
        <end position="127"/>
    </location>
</feature>
<evidence type="ECO:0000256" key="3">
    <source>
        <dbReference type="ARBA" id="ARBA00022525"/>
    </source>
</evidence>
<comment type="similarity">
    <text evidence="2 7">Belongs to the natriuretic peptide family.</text>
</comment>
<dbReference type="GO" id="GO:0005576">
    <property type="term" value="C:extracellular region"/>
    <property type="evidence" value="ECO:0007669"/>
    <property type="project" value="UniProtKB-SubCell"/>
</dbReference>
<dbReference type="PRINTS" id="PR00710">
    <property type="entry name" value="NATPEPTIDES"/>
</dbReference>
<evidence type="ECO:0000256" key="7">
    <source>
        <dbReference type="RuleBase" id="RU003686"/>
    </source>
</evidence>
<dbReference type="PRINTS" id="PR00712">
    <property type="entry name" value="BNATPEPTIDE"/>
</dbReference>
<organism evidence="9 10">
    <name type="scientific">Oncorhynchus mykiss</name>
    <name type="common">Rainbow trout</name>
    <name type="synonym">Salmo gairdneri</name>
    <dbReference type="NCBI Taxonomy" id="8022"/>
    <lineage>
        <taxon>Eukaryota</taxon>
        <taxon>Metazoa</taxon>
        <taxon>Chordata</taxon>
        <taxon>Craniata</taxon>
        <taxon>Vertebrata</taxon>
        <taxon>Euteleostomi</taxon>
        <taxon>Actinopterygii</taxon>
        <taxon>Neopterygii</taxon>
        <taxon>Teleostei</taxon>
        <taxon>Protacanthopterygii</taxon>
        <taxon>Salmoniformes</taxon>
        <taxon>Salmonidae</taxon>
        <taxon>Salmoninae</taxon>
        <taxon>Oncorhynchus</taxon>
    </lineage>
</organism>
<name>A0A8K9XT16_ONCMY</name>
<dbReference type="GO" id="GO:0005179">
    <property type="term" value="F:hormone activity"/>
    <property type="evidence" value="ECO:0007669"/>
    <property type="project" value="InterPro"/>
</dbReference>
<protein>
    <submittedName>
        <fullName evidence="9">Uncharacterized protein</fullName>
    </submittedName>
</protein>
<dbReference type="GO" id="GO:0006182">
    <property type="term" value="P:cGMP biosynthetic process"/>
    <property type="evidence" value="ECO:0007669"/>
    <property type="project" value="TreeGrafter"/>
</dbReference>
<evidence type="ECO:0000256" key="5">
    <source>
        <dbReference type="ARBA" id="ARBA00022858"/>
    </source>
</evidence>
<accession>A0A8K9XT16</accession>
<evidence type="ECO:0000256" key="6">
    <source>
        <dbReference type="ARBA" id="ARBA00023157"/>
    </source>
</evidence>
<feature type="compositionally biased region" description="Pro residues" evidence="8">
    <location>
        <begin position="9"/>
        <end position="82"/>
    </location>
</feature>
<keyword evidence="5 7" id="KW-0838">Vasoactive</keyword>
<evidence type="ECO:0000313" key="10">
    <source>
        <dbReference type="Proteomes" id="UP000694395"/>
    </source>
</evidence>
<dbReference type="InterPro" id="IPR002408">
    <property type="entry name" value="Natriuretic_peptide_brain"/>
</dbReference>
<dbReference type="PANTHER" id="PTHR12167">
    <property type="entry name" value="C-TYPE NATRIURETIC PEPTIDE"/>
    <property type="match status" value="1"/>
</dbReference>
<dbReference type="GeneTree" id="ENSGT00990000204670"/>
<dbReference type="AlphaFoldDB" id="A0A8K9XT16"/>
<evidence type="ECO:0000256" key="1">
    <source>
        <dbReference type="ARBA" id="ARBA00004613"/>
    </source>
</evidence>
<dbReference type="SMART" id="SM00183">
    <property type="entry name" value="NAT_PEP"/>
    <property type="match status" value="1"/>
</dbReference>
<sequence length="175" mass="18171">MPLLSLSPSSPPTPPPLSLFSSPPPTPPPLSLPPLSPSSPPTPLLSPSSPPLLPHPLLSPSPPLSPSSPPTPLLSPSSPPLLPHNLFSAQLRSLILNQPDITSEGSTSGPSHSYHPPSQGLAGRGMGAGPVVPRLFLDFLRQQRMFRGRSRKSATARGCFGMKVDRIGSISGLGC</sequence>
<dbReference type="PANTHER" id="PTHR12167:SF6">
    <property type="entry name" value="C-TYPE NATRIURETIC PEPTIDE 2-LIKE"/>
    <property type="match status" value="1"/>
</dbReference>
<keyword evidence="10" id="KW-1185">Reference proteome</keyword>
<reference evidence="9" key="3">
    <citation type="submission" date="2025-09" db="UniProtKB">
        <authorList>
            <consortium name="Ensembl"/>
        </authorList>
    </citation>
    <scope>IDENTIFICATION</scope>
</reference>
<keyword evidence="6" id="KW-1015">Disulfide bond</keyword>
<feature type="region of interest" description="Disordered" evidence="8">
    <location>
        <begin position="1"/>
        <end position="84"/>
    </location>
</feature>
<evidence type="ECO:0000256" key="8">
    <source>
        <dbReference type="SAM" id="MobiDB-lite"/>
    </source>
</evidence>
<feature type="compositionally biased region" description="Polar residues" evidence="8">
    <location>
        <begin position="100"/>
        <end position="111"/>
    </location>
</feature>
<dbReference type="InterPro" id="IPR030480">
    <property type="entry name" value="Natr_peptide_CS"/>
</dbReference>
<comment type="subcellular location">
    <subcellularLocation>
        <location evidence="1 7">Secreted</location>
    </subcellularLocation>
</comment>
<evidence type="ECO:0000256" key="4">
    <source>
        <dbReference type="ARBA" id="ARBA00022685"/>
    </source>
</evidence>
<keyword evidence="4" id="KW-0165">Cleavage on pair of basic residues</keyword>
<dbReference type="PROSITE" id="PS00263">
    <property type="entry name" value="NATRIURETIC_PEPTIDE"/>
    <property type="match status" value="1"/>
</dbReference>